<dbReference type="Gene3D" id="3.40.50.2000">
    <property type="entry name" value="Glycogen Phosphorylase B"/>
    <property type="match status" value="1"/>
</dbReference>
<feature type="region of interest" description="Disordered" evidence="8">
    <location>
        <begin position="1"/>
        <end position="20"/>
    </location>
</feature>
<name>A0A139AV85_GONPJ</name>
<comment type="similarity">
    <text evidence="2 7">Belongs to the glycosyltransferase 3 family.</text>
</comment>
<evidence type="ECO:0000313" key="10">
    <source>
        <dbReference type="Proteomes" id="UP000070544"/>
    </source>
</evidence>
<accession>A0A139AV85</accession>
<comment type="function">
    <text evidence="7">Transfers the glycosyl residue from UDP-Glc to the non-reducing end of alpha-1,4-glucan.</text>
</comment>
<dbReference type="AlphaFoldDB" id="A0A139AV85"/>
<dbReference type="InterPro" id="IPR008631">
    <property type="entry name" value="Glycogen_synth"/>
</dbReference>
<evidence type="ECO:0000256" key="4">
    <source>
        <dbReference type="ARBA" id="ARBA00022679"/>
    </source>
</evidence>
<keyword evidence="3 7" id="KW-0328">Glycosyltransferase</keyword>
<dbReference type="Proteomes" id="UP000070544">
    <property type="component" value="Unassembled WGS sequence"/>
</dbReference>
<evidence type="ECO:0000256" key="2">
    <source>
        <dbReference type="ARBA" id="ARBA00010686"/>
    </source>
</evidence>
<evidence type="ECO:0000256" key="7">
    <source>
        <dbReference type="RuleBase" id="RU363104"/>
    </source>
</evidence>
<organism evidence="9 10">
    <name type="scientific">Gonapodya prolifera (strain JEL478)</name>
    <name type="common">Monoblepharis prolifera</name>
    <dbReference type="NCBI Taxonomy" id="1344416"/>
    <lineage>
        <taxon>Eukaryota</taxon>
        <taxon>Fungi</taxon>
        <taxon>Fungi incertae sedis</taxon>
        <taxon>Chytridiomycota</taxon>
        <taxon>Chytridiomycota incertae sedis</taxon>
        <taxon>Monoblepharidomycetes</taxon>
        <taxon>Monoblepharidales</taxon>
        <taxon>Gonapodyaceae</taxon>
        <taxon>Gonapodya</taxon>
    </lineage>
</organism>
<proteinExistence type="inferred from homology"/>
<dbReference type="OrthoDB" id="6335297at2759"/>
<dbReference type="PANTHER" id="PTHR10176:SF3">
    <property type="entry name" value="GLYCOGEN [STARCH] SYNTHASE"/>
    <property type="match status" value="1"/>
</dbReference>
<comment type="catalytic activity">
    <reaction evidence="6">
        <text>[(1-&gt;4)-alpha-D-glucosyl](n) + UDP-alpha-D-glucose = [(1-&gt;4)-alpha-D-glucosyl](n+1) + UDP + H(+)</text>
        <dbReference type="Rhea" id="RHEA:18549"/>
        <dbReference type="Rhea" id="RHEA-COMP:9584"/>
        <dbReference type="Rhea" id="RHEA-COMP:9587"/>
        <dbReference type="ChEBI" id="CHEBI:15378"/>
        <dbReference type="ChEBI" id="CHEBI:15444"/>
        <dbReference type="ChEBI" id="CHEBI:58223"/>
        <dbReference type="ChEBI" id="CHEBI:58885"/>
        <dbReference type="EC" id="2.4.1.11"/>
    </reaction>
    <physiologicalReaction direction="left-to-right" evidence="6">
        <dbReference type="Rhea" id="RHEA:18550"/>
    </physiologicalReaction>
</comment>
<comment type="pathway">
    <text evidence="1 7">Glycan biosynthesis; glycogen biosynthesis.</text>
</comment>
<evidence type="ECO:0000256" key="3">
    <source>
        <dbReference type="ARBA" id="ARBA00022676"/>
    </source>
</evidence>
<dbReference type="STRING" id="1344416.A0A139AV85"/>
<dbReference type="EMBL" id="KQ965735">
    <property type="protein sequence ID" value="KXS20642.1"/>
    <property type="molecule type" value="Genomic_DNA"/>
</dbReference>
<evidence type="ECO:0000256" key="5">
    <source>
        <dbReference type="ARBA" id="ARBA00023056"/>
    </source>
</evidence>
<keyword evidence="5 7" id="KW-0320">Glycogen biosynthesis</keyword>
<sequence length="91" mass="10552">MADEKDNPILNPLRRSPEESASQVVNALWDFVTKNRRQRINQRNRAELLSDVLDWRRLGVEYQKARWVAIDGVDDAPNPKLERVAEPVITT</sequence>
<protein>
    <recommendedName>
        <fullName evidence="7">Glycogen [starch] synthase</fullName>
        <ecNumber evidence="7">2.4.1.11</ecNumber>
    </recommendedName>
</protein>
<dbReference type="UniPathway" id="UPA00164"/>
<evidence type="ECO:0000313" key="9">
    <source>
        <dbReference type="EMBL" id="KXS20642.1"/>
    </source>
</evidence>
<dbReference type="GO" id="GO:0004373">
    <property type="term" value="F:alpha-1,4-glucan glucosyltransferase (UDP-glucose donor) activity"/>
    <property type="evidence" value="ECO:0007669"/>
    <property type="project" value="UniProtKB-EC"/>
</dbReference>
<gene>
    <name evidence="9" type="ORF">M427DRAFT_28322</name>
</gene>
<reference evidence="9 10" key="1">
    <citation type="journal article" date="2015" name="Genome Biol. Evol.">
        <title>Phylogenomic analyses indicate that early fungi evolved digesting cell walls of algal ancestors of land plants.</title>
        <authorList>
            <person name="Chang Y."/>
            <person name="Wang S."/>
            <person name="Sekimoto S."/>
            <person name="Aerts A.L."/>
            <person name="Choi C."/>
            <person name="Clum A."/>
            <person name="LaButti K.M."/>
            <person name="Lindquist E.A."/>
            <person name="Yee Ngan C."/>
            <person name="Ohm R.A."/>
            <person name="Salamov A.A."/>
            <person name="Grigoriev I.V."/>
            <person name="Spatafora J.W."/>
            <person name="Berbee M.L."/>
        </authorList>
    </citation>
    <scope>NUCLEOTIDE SEQUENCE [LARGE SCALE GENOMIC DNA]</scope>
    <source>
        <strain evidence="9 10">JEL478</strain>
    </source>
</reference>
<dbReference type="PANTHER" id="PTHR10176">
    <property type="entry name" value="GLYCOGEN SYNTHASE"/>
    <property type="match status" value="1"/>
</dbReference>
<dbReference type="GO" id="GO:0005978">
    <property type="term" value="P:glycogen biosynthetic process"/>
    <property type="evidence" value="ECO:0007669"/>
    <property type="project" value="UniProtKB-UniPathway"/>
</dbReference>
<evidence type="ECO:0000256" key="8">
    <source>
        <dbReference type="SAM" id="MobiDB-lite"/>
    </source>
</evidence>
<evidence type="ECO:0000256" key="1">
    <source>
        <dbReference type="ARBA" id="ARBA00004964"/>
    </source>
</evidence>
<evidence type="ECO:0000256" key="6">
    <source>
        <dbReference type="ARBA" id="ARBA00047345"/>
    </source>
</evidence>
<keyword evidence="4 7" id="KW-0808">Transferase</keyword>
<keyword evidence="10" id="KW-1185">Reference proteome</keyword>
<dbReference type="Pfam" id="PF05693">
    <property type="entry name" value="Glycogen_syn"/>
    <property type="match status" value="1"/>
</dbReference>
<dbReference type="EC" id="2.4.1.11" evidence="7"/>
<dbReference type="GO" id="GO:0005737">
    <property type="term" value="C:cytoplasm"/>
    <property type="evidence" value="ECO:0007669"/>
    <property type="project" value="TreeGrafter"/>
</dbReference>